<evidence type="ECO:0000256" key="5">
    <source>
        <dbReference type="ARBA" id="ARBA00022679"/>
    </source>
</evidence>
<dbReference type="GO" id="GO:0004683">
    <property type="term" value="F:calcium/calmodulin-dependent protein kinase activity"/>
    <property type="evidence" value="ECO:0007669"/>
    <property type="project" value="UniProtKB-EC"/>
</dbReference>
<dbReference type="CDD" id="cd05117">
    <property type="entry name" value="STKc_CAMK"/>
    <property type="match status" value="1"/>
</dbReference>
<dbReference type="Pfam" id="PF00069">
    <property type="entry name" value="Pkinase"/>
    <property type="match status" value="1"/>
</dbReference>
<dbReference type="PROSITE" id="PS50011">
    <property type="entry name" value="PROTEIN_KINASE_DOM"/>
    <property type="match status" value="1"/>
</dbReference>
<dbReference type="InterPro" id="IPR000719">
    <property type="entry name" value="Prot_kinase_dom"/>
</dbReference>
<dbReference type="EMBL" id="JBANMG010000010">
    <property type="protein sequence ID" value="KAK6948245.1"/>
    <property type="molecule type" value="Genomic_DNA"/>
</dbReference>
<feature type="binding site" evidence="12">
    <location>
        <position position="49"/>
    </location>
    <ligand>
        <name>ATP</name>
        <dbReference type="ChEBI" id="CHEBI:30616"/>
    </ligand>
</feature>
<dbReference type="InterPro" id="IPR008271">
    <property type="entry name" value="Ser/Thr_kinase_AS"/>
</dbReference>
<dbReference type="EC" id="2.7.11.17" evidence="2"/>
<protein>
    <recommendedName>
        <fullName evidence="2">calcium/calmodulin-dependent protein kinase</fullName>
        <ecNumber evidence="2">2.7.11.17</ecNumber>
    </recommendedName>
</protein>
<feature type="compositionally biased region" description="Acidic residues" evidence="14">
    <location>
        <begin position="317"/>
        <end position="326"/>
    </location>
</feature>
<dbReference type="SMART" id="SM00220">
    <property type="entry name" value="S_TKc"/>
    <property type="match status" value="1"/>
</dbReference>
<comment type="catalytic activity">
    <reaction evidence="10">
        <text>L-threonyl-[protein] + ATP = O-phospho-L-threonyl-[protein] + ADP + H(+)</text>
        <dbReference type="Rhea" id="RHEA:46608"/>
        <dbReference type="Rhea" id="RHEA-COMP:11060"/>
        <dbReference type="Rhea" id="RHEA-COMP:11605"/>
        <dbReference type="ChEBI" id="CHEBI:15378"/>
        <dbReference type="ChEBI" id="CHEBI:30013"/>
        <dbReference type="ChEBI" id="CHEBI:30616"/>
        <dbReference type="ChEBI" id="CHEBI:61977"/>
        <dbReference type="ChEBI" id="CHEBI:456216"/>
        <dbReference type="EC" id="2.7.11.17"/>
    </reaction>
</comment>
<keyword evidence="5" id="KW-0808">Transferase</keyword>
<dbReference type="AlphaFoldDB" id="A0AAX6M6M8"/>
<evidence type="ECO:0000256" key="4">
    <source>
        <dbReference type="ARBA" id="ARBA00022553"/>
    </source>
</evidence>
<evidence type="ECO:0000256" key="12">
    <source>
        <dbReference type="PROSITE-ProRule" id="PRU10141"/>
    </source>
</evidence>
<keyword evidence="7" id="KW-0418">Kinase</keyword>
<name>A0AAX6M6M8_9PEZI</name>
<evidence type="ECO:0000256" key="2">
    <source>
        <dbReference type="ARBA" id="ARBA00012434"/>
    </source>
</evidence>
<evidence type="ECO:0000256" key="10">
    <source>
        <dbReference type="ARBA" id="ARBA00047307"/>
    </source>
</evidence>
<dbReference type="FunFam" id="1.10.510.10:FF:000449">
    <property type="entry name" value="Calcium/calmodulin-dependent protein kinase"/>
    <property type="match status" value="1"/>
</dbReference>
<dbReference type="PROSITE" id="PS00108">
    <property type="entry name" value="PROTEIN_KINASE_ST"/>
    <property type="match status" value="1"/>
</dbReference>
<dbReference type="Proteomes" id="UP001369815">
    <property type="component" value="Unassembled WGS sequence"/>
</dbReference>
<evidence type="ECO:0000313" key="16">
    <source>
        <dbReference type="EMBL" id="KAK6948245.1"/>
    </source>
</evidence>
<dbReference type="Gene3D" id="1.10.510.10">
    <property type="entry name" value="Transferase(Phosphotransferase) domain 1"/>
    <property type="match status" value="1"/>
</dbReference>
<feature type="domain" description="Protein kinase" evidence="15">
    <location>
        <begin position="18"/>
        <end position="273"/>
    </location>
</feature>
<gene>
    <name evidence="16" type="ORF">Daesc_010009</name>
</gene>
<accession>A0AAX6M6M8</accession>
<keyword evidence="6 12" id="KW-0547">Nucleotide-binding</keyword>
<evidence type="ECO:0000259" key="15">
    <source>
        <dbReference type="PROSITE" id="PS50011"/>
    </source>
</evidence>
<dbReference type="GO" id="GO:0005524">
    <property type="term" value="F:ATP binding"/>
    <property type="evidence" value="ECO:0007669"/>
    <property type="project" value="UniProtKB-UniRule"/>
</dbReference>
<evidence type="ECO:0000256" key="1">
    <source>
        <dbReference type="ARBA" id="ARBA00005354"/>
    </source>
</evidence>
<comment type="catalytic activity">
    <reaction evidence="11">
        <text>L-seryl-[protein] + ATP = O-phospho-L-seryl-[protein] + ADP + H(+)</text>
        <dbReference type="Rhea" id="RHEA:17989"/>
        <dbReference type="Rhea" id="RHEA-COMP:9863"/>
        <dbReference type="Rhea" id="RHEA-COMP:11604"/>
        <dbReference type="ChEBI" id="CHEBI:15378"/>
        <dbReference type="ChEBI" id="CHEBI:29999"/>
        <dbReference type="ChEBI" id="CHEBI:30616"/>
        <dbReference type="ChEBI" id="CHEBI:83421"/>
        <dbReference type="ChEBI" id="CHEBI:456216"/>
        <dbReference type="EC" id="2.7.11.17"/>
    </reaction>
</comment>
<evidence type="ECO:0000256" key="9">
    <source>
        <dbReference type="ARBA" id="ARBA00022860"/>
    </source>
</evidence>
<comment type="caution">
    <text evidence="16">The sequence shown here is derived from an EMBL/GenBank/DDBJ whole genome shotgun (WGS) entry which is preliminary data.</text>
</comment>
<evidence type="ECO:0000256" key="3">
    <source>
        <dbReference type="ARBA" id="ARBA00022527"/>
    </source>
</evidence>
<keyword evidence="3 13" id="KW-0723">Serine/threonine-protein kinase</keyword>
<evidence type="ECO:0000256" key="8">
    <source>
        <dbReference type="ARBA" id="ARBA00022840"/>
    </source>
</evidence>
<keyword evidence="4" id="KW-0597">Phosphoprotein</keyword>
<keyword evidence="17" id="KW-1185">Reference proteome</keyword>
<proteinExistence type="inferred from homology"/>
<keyword evidence="8 12" id="KW-0067">ATP-binding</keyword>
<dbReference type="PANTHER" id="PTHR24347">
    <property type="entry name" value="SERINE/THREONINE-PROTEIN KINASE"/>
    <property type="match status" value="1"/>
</dbReference>
<organism evidence="16 17">
    <name type="scientific">Daldinia eschscholtzii</name>
    <dbReference type="NCBI Taxonomy" id="292717"/>
    <lineage>
        <taxon>Eukaryota</taxon>
        <taxon>Fungi</taxon>
        <taxon>Dikarya</taxon>
        <taxon>Ascomycota</taxon>
        <taxon>Pezizomycotina</taxon>
        <taxon>Sordariomycetes</taxon>
        <taxon>Xylariomycetidae</taxon>
        <taxon>Xylariales</taxon>
        <taxon>Hypoxylaceae</taxon>
        <taxon>Daldinia</taxon>
    </lineage>
</organism>
<reference evidence="16 17" key="1">
    <citation type="journal article" date="2024" name="Front Chem Biol">
        <title>Unveiling the potential of Daldinia eschscholtzii MFLUCC 19-0629 through bioactivity and bioinformatics studies for enhanced sustainable agriculture production.</title>
        <authorList>
            <person name="Brooks S."/>
            <person name="Weaver J.A."/>
            <person name="Klomchit A."/>
            <person name="Alharthi S.A."/>
            <person name="Onlamun T."/>
            <person name="Nurani R."/>
            <person name="Vong T.K."/>
            <person name="Alberti F."/>
            <person name="Greco C."/>
        </authorList>
    </citation>
    <scope>NUCLEOTIDE SEQUENCE [LARGE SCALE GENOMIC DNA]</scope>
    <source>
        <strain evidence="16">MFLUCC 19-0629</strain>
    </source>
</reference>
<evidence type="ECO:0000256" key="7">
    <source>
        <dbReference type="ARBA" id="ARBA00022777"/>
    </source>
</evidence>
<evidence type="ECO:0000256" key="11">
    <source>
        <dbReference type="ARBA" id="ARBA00047430"/>
    </source>
</evidence>
<evidence type="ECO:0000256" key="14">
    <source>
        <dbReference type="SAM" id="MobiDB-lite"/>
    </source>
</evidence>
<dbReference type="Gene3D" id="3.30.200.20">
    <property type="entry name" value="Phosphorylase Kinase, domain 1"/>
    <property type="match status" value="1"/>
</dbReference>
<comment type="similarity">
    <text evidence="1">Belongs to the protein kinase superfamily. CAMK Ser/Thr protein kinase family. CaMK subfamily.</text>
</comment>
<dbReference type="GO" id="GO:0005516">
    <property type="term" value="F:calmodulin binding"/>
    <property type="evidence" value="ECO:0007669"/>
    <property type="project" value="UniProtKB-KW"/>
</dbReference>
<evidence type="ECO:0000256" key="13">
    <source>
        <dbReference type="RuleBase" id="RU000304"/>
    </source>
</evidence>
<dbReference type="FunFam" id="3.30.200.20:FF:000278">
    <property type="entry name" value="Calcium/calmodulin-dependent protein kinase II"/>
    <property type="match status" value="1"/>
</dbReference>
<dbReference type="InterPro" id="IPR011009">
    <property type="entry name" value="Kinase-like_dom_sf"/>
</dbReference>
<evidence type="ECO:0000256" key="6">
    <source>
        <dbReference type="ARBA" id="ARBA00022741"/>
    </source>
</evidence>
<dbReference type="SUPFAM" id="SSF56112">
    <property type="entry name" value="Protein kinase-like (PK-like)"/>
    <property type="match status" value="1"/>
</dbReference>
<keyword evidence="9" id="KW-0112">Calmodulin-binding</keyword>
<feature type="region of interest" description="Disordered" evidence="14">
    <location>
        <begin position="317"/>
        <end position="352"/>
    </location>
</feature>
<dbReference type="PROSITE" id="PS00107">
    <property type="entry name" value="PROTEIN_KINASE_ATP"/>
    <property type="match status" value="1"/>
</dbReference>
<dbReference type="InterPro" id="IPR017441">
    <property type="entry name" value="Protein_kinase_ATP_BS"/>
</dbReference>
<sequence>MFSSLRGQPESYEKKAKYRFGRTLGAGTYGIVREADSPNGKVAIKIILKKNVKGNEQMVWDELDMLQRLKHPHIVRFVDWFESRDKWYIVTELATGGELFDRICEQGKFTEKDASQTIRQVLDAVDYLHDRNVVHRDLKPENLLYLSKDPDSDLVLADFGIAKMLDTKDEVLTTMAGSFGYAAPEVMLKKGHGKPVDMWSLGVITYTLLCGYSPFRSENLQDLIDECSNGKVVFHERYWRDVSDDAKDFILHLLQPNPDNRWTSKQALKHPWLSGENATDHNLLPEIKAYMAKARLRRGIELVKLANRIEALKLQEDDPENPDFVDDSVAPASEGAGKPTSPKQETGKGKLTRAMKGAIFREIVLAKVREMKEQEQTLKITEEVEKEAKRRSFHG</sequence>
<evidence type="ECO:0000313" key="17">
    <source>
        <dbReference type="Proteomes" id="UP001369815"/>
    </source>
</evidence>